<organism evidence="2 3">
    <name type="scientific">Lacipirellula limnantheis</name>
    <dbReference type="NCBI Taxonomy" id="2528024"/>
    <lineage>
        <taxon>Bacteria</taxon>
        <taxon>Pseudomonadati</taxon>
        <taxon>Planctomycetota</taxon>
        <taxon>Planctomycetia</taxon>
        <taxon>Pirellulales</taxon>
        <taxon>Lacipirellulaceae</taxon>
        <taxon>Lacipirellula</taxon>
    </lineage>
</organism>
<dbReference type="SUPFAM" id="SSF109604">
    <property type="entry name" value="HD-domain/PDEase-like"/>
    <property type="match status" value="1"/>
</dbReference>
<dbReference type="KEGG" id="llh:I41_12280"/>
<protein>
    <submittedName>
        <fullName evidence="2">Multifunctional CCA protein</fullName>
        <ecNumber evidence="2">2.7.7.72</ecNumber>
    </submittedName>
</protein>
<evidence type="ECO:0000259" key="1">
    <source>
        <dbReference type="Pfam" id="PF01966"/>
    </source>
</evidence>
<dbReference type="EC" id="2.7.7.72" evidence="2"/>
<dbReference type="GO" id="GO:0004810">
    <property type="term" value="F:CCA tRNA nucleotidyltransferase activity"/>
    <property type="evidence" value="ECO:0007669"/>
    <property type="project" value="UniProtKB-EC"/>
</dbReference>
<keyword evidence="3" id="KW-1185">Reference proteome</keyword>
<keyword evidence="2" id="KW-0808">Transferase</keyword>
<gene>
    <name evidence="2" type="primary">cca_1</name>
    <name evidence="2" type="ORF">I41_12280</name>
</gene>
<evidence type="ECO:0000313" key="2">
    <source>
        <dbReference type="EMBL" id="QDT72062.1"/>
    </source>
</evidence>
<dbReference type="Proteomes" id="UP000317909">
    <property type="component" value="Chromosome"/>
</dbReference>
<reference evidence="2 3" key="1">
    <citation type="submission" date="2019-02" db="EMBL/GenBank/DDBJ databases">
        <title>Deep-cultivation of Planctomycetes and their phenomic and genomic characterization uncovers novel biology.</title>
        <authorList>
            <person name="Wiegand S."/>
            <person name="Jogler M."/>
            <person name="Boedeker C."/>
            <person name="Pinto D."/>
            <person name="Vollmers J."/>
            <person name="Rivas-Marin E."/>
            <person name="Kohn T."/>
            <person name="Peeters S.H."/>
            <person name="Heuer A."/>
            <person name="Rast P."/>
            <person name="Oberbeckmann S."/>
            <person name="Bunk B."/>
            <person name="Jeske O."/>
            <person name="Meyerdierks A."/>
            <person name="Storesund J.E."/>
            <person name="Kallscheuer N."/>
            <person name="Luecker S."/>
            <person name="Lage O.M."/>
            <person name="Pohl T."/>
            <person name="Merkel B.J."/>
            <person name="Hornburger P."/>
            <person name="Mueller R.-W."/>
            <person name="Bruemmer F."/>
            <person name="Labrenz M."/>
            <person name="Spormann A.M."/>
            <person name="Op den Camp H."/>
            <person name="Overmann J."/>
            <person name="Amann R."/>
            <person name="Jetten M.S.M."/>
            <person name="Mascher T."/>
            <person name="Medema M.H."/>
            <person name="Devos D.P."/>
            <person name="Kaster A.-K."/>
            <person name="Ovreas L."/>
            <person name="Rohde M."/>
            <person name="Galperin M.Y."/>
            <person name="Jogler C."/>
        </authorList>
    </citation>
    <scope>NUCLEOTIDE SEQUENCE [LARGE SCALE GENOMIC DNA]</scope>
    <source>
        <strain evidence="2 3">I41</strain>
    </source>
</reference>
<dbReference type="Pfam" id="PF01966">
    <property type="entry name" value="HD"/>
    <property type="match status" value="1"/>
</dbReference>
<dbReference type="Gene3D" id="1.10.3210.10">
    <property type="entry name" value="Hypothetical protein af1432"/>
    <property type="match status" value="1"/>
</dbReference>
<feature type="domain" description="HD" evidence="1">
    <location>
        <begin position="244"/>
        <end position="320"/>
    </location>
</feature>
<dbReference type="InterPro" id="IPR003607">
    <property type="entry name" value="HD/PDEase_dom"/>
</dbReference>
<dbReference type="RefSeq" id="WP_145431665.1">
    <property type="nucleotide sequence ID" value="NZ_CP036339.1"/>
</dbReference>
<dbReference type="AlphaFoldDB" id="A0A517TUL4"/>
<sequence>MPHSKLRQQIAWEAARLMYERQESEYFRAKRKAAERLGQGWTKPADLPSNAEIREQVQMLARVHEGASRTDKLRGMRLAALAMMERLERFRPRLIGSVLTGHVRQGSDVDIHLFADSVEGVGHILEQHGLPFTIERKLVRKQGESRTYTHIHVDAEFTFELTVYSSKEAHFVFKSSITGKPIERASIAELRQFLDQEYPEFDVEGALEAAREQVDRFQAYQALLLPLENVKQNLKYHPEGDALYHSLQVFDRARDELPYDEEFLLAALLHDVGKGIDPYDHVAAGLEALEELISERTRWLIEHHMLAHEIADRTIGHRAHCRLRECEHYEDLLLLGRCDRGGRRAGVAASELDDALEYLRELDRMCN</sequence>
<dbReference type="EMBL" id="CP036339">
    <property type="protein sequence ID" value="QDT72062.1"/>
    <property type="molecule type" value="Genomic_DNA"/>
</dbReference>
<dbReference type="OrthoDB" id="9805698at2"/>
<dbReference type="InterPro" id="IPR006674">
    <property type="entry name" value="HD_domain"/>
</dbReference>
<name>A0A517TUL4_9BACT</name>
<dbReference type="CDD" id="cd00077">
    <property type="entry name" value="HDc"/>
    <property type="match status" value="1"/>
</dbReference>
<keyword evidence="2" id="KW-0548">Nucleotidyltransferase</keyword>
<proteinExistence type="predicted"/>
<evidence type="ECO:0000313" key="3">
    <source>
        <dbReference type="Proteomes" id="UP000317909"/>
    </source>
</evidence>
<accession>A0A517TUL4</accession>